<dbReference type="Gene3D" id="1.10.10.1600">
    <property type="entry name" value="Bacterial DNA polymerase III alpha subunit, thumb domain"/>
    <property type="match status" value="1"/>
</dbReference>
<dbReference type="CDD" id="cd12113">
    <property type="entry name" value="PHP_PolIIIA_DnaE3"/>
    <property type="match status" value="1"/>
</dbReference>
<organism evidence="2">
    <name type="scientific">marine metagenome</name>
    <dbReference type="NCBI Taxonomy" id="408172"/>
    <lineage>
        <taxon>unclassified sequences</taxon>
        <taxon>metagenomes</taxon>
        <taxon>ecological metagenomes</taxon>
    </lineage>
</organism>
<dbReference type="Pfam" id="PF07733">
    <property type="entry name" value="DNA_pol3_alpha"/>
    <property type="match status" value="1"/>
</dbReference>
<dbReference type="EMBL" id="UINC01040365">
    <property type="protein sequence ID" value="SVB40134.1"/>
    <property type="molecule type" value="Genomic_DNA"/>
</dbReference>
<proteinExistence type="predicted"/>
<dbReference type="InterPro" id="IPR011708">
    <property type="entry name" value="DNA_pol3_alpha_NTPase_dom"/>
</dbReference>
<dbReference type="Gene3D" id="3.20.20.140">
    <property type="entry name" value="Metal-dependent hydrolases"/>
    <property type="match status" value="1"/>
</dbReference>
<dbReference type="SMART" id="SM00481">
    <property type="entry name" value="POLIIIAc"/>
    <property type="match status" value="1"/>
</dbReference>
<dbReference type="AlphaFoldDB" id="A0A382DQ79"/>
<evidence type="ECO:0000313" key="2">
    <source>
        <dbReference type="EMBL" id="SVB40134.1"/>
    </source>
</evidence>
<feature type="non-terminal residue" evidence="2">
    <location>
        <position position="518"/>
    </location>
</feature>
<reference evidence="2" key="1">
    <citation type="submission" date="2018-05" db="EMBL/GenBank/DDBJ databases">
        <authorList>
            <person name="Lanie J.A."/>
            <person name="Ng W.-L."/>
            <person name="Kazmierczak K.M."/>
            <person name="Andrzejewski T.M."/>
            <person name="Davidsen T.M."/>
            <person name="Wayne K.J."/>
            <person name="Tettelin H."/>
            <person name="Glass J.I."/>
            <person name="Rusch D."/>
            <person name="Podicherti R."/>
            <person name="Tsui H.-C.T."/>
            <person name="Winkler M.E."/>
        </authorList>
    </citation>
    <scope>NUCLEOTIDE SEQUENCE</scope>
</reference>
<dbReference type="GO" id="GO:0006260">
    <property type="term" value="P:DNA replication"/>
    <property type="evidence" value="ECO:0007669"/>
    <property type="project" value="InterPro"/>
</dbReference>
<dbReference type="PANTHER" id="PTHR32294">
    <property type="entry name" value="DNA POLYMERASE III SUBUNIT ALPHA"/>
    <property type="match status" value="1"/>
</dbReference>
<dbReference type="Pfam" id="PF02811">
    <property type="entry name" value="PHP"/>
    <property type="match status" value="1"/>
</dbReference>
<name>A0A382DQ79_9ZZZZ</name>
<dbReference type="InterPro" id="IPR003141">
    <property type="entry name" value="Pol/His_phosphatase_N"/>
</dbReference>
<dbReference type="InterPro" id="IPR016195">
    <property type="entry name" value="Pol/histidinol_Pase-like"/>
</dbReference>
<dbReference type="PANTHER" id="PTHR32294:SF0">
    <property type="entry name" value="DNA POLYMERASE III SUBUNIT ALPHA"/>
    <property type="match status" value="1"/>
</dbReference>
<feature type="domain" description="Polymerase/histidinol phosphatase N-terminal" evidence="1">
    <location>
        <begin position="3"/>
        <end position="70"/>
    </location>
</feature>
<dbReference type="InterPro" id="IPR004805">
    <property type="entry name" value="DnaE2/DnaE/PolC"/>
</dbReference>
<gene>
    <name evidence="2" type="ORF">METZ01_LOCUS192988</name>
</gene>
<evidence type="ECO:0000259" key="1">
    <source>
        <dbReference type="SMART" id="SM00481"/>
    </source>
</evidence>
<sequence length="518" mass="58204">MFTHLHVHTEYSLLDGLSRIGPMVQRCQELGMDSLGITDHGVMYGVVDFYSECREAGINPILGCEVYLAPGSHTGRAAADRSPYHLTLLAQDNTGYRNLIQLVTRSHLDGFYYKPRVDKDLLAKYSGGIVALSGCLGGEFPQLTLAGKTDEALASALWFKDTFKENFFLELQRHDGIPELDIVNAALIELNRTQGIPLAATNDFHYVNSEDAGLQDIRICISTNTNIYDDKRLRMEGGSYYLKSPREMSELFPDFPEAITNTQRIADSCDVRMNFDRIRLPEVETPDGSEPQEYLERLCQEGLARRRSGAPKRYDDRLRYELEVIQHTQFANYFLVVWDILAYARKEGILFGVRGSAAASLVLYCLGITDIDPLEYDLVFERFLNLERKEMPDIDMDFQDDRREQVIRYVVEKYGKNHVAQIITFGTMGPRAAIRDVGRALAMPYSEVDKIAKLIHPRSSSLAEALEMSPEMEGLKGSDPALTKLIATAQRIEGTAHHVSTHAAGVVISADPLEEHVP</sequence>
<dbReference type="SUPFAM" id="SSF89550">
    <property type="entry name" value="PHP domain-like"/>
    <property type="match status" value="1"/>
</dbReference>
<accession>A0A382DQ79</accession>
<dbReference type="GO" id="GO:0008408">
    <property type="term" value="F:3'-5' exonuclease activity"/>
    <property type="evidence" value="ECO:0007669"/>
    <property type="project" value="InterPro"/>
</dbReference>
<dbReference type="InterPro" id="IPR041931">
    <property type="entry name" value="DNA_pol3_alpha_thumb_dom"/>
</dbReference>
<protein>
    <recommendedName>
        <fullName evidence="1">Polymerase/histidinol phosphatase N-terminal domain-containing protein</fullName>
    </recommendedName>
</protein>
<dbReference type="NCBIfam" id="TIGR00594">
    <property type="entry name" value="polc"/>
    <property type="match status" value="1"/>
</dbReference>
<dbReference type="InterPro" id="IPR004013">
    <property type="entry name" value="PHP_dom"/>
</dbReference>